<dbReference type="Proteomes" id="UP000790709">
    <property type="component" value="Unassembled WGS sequence"/>
</dbReference>
<gene>
    <name evidence="1" type="ORF">BV22DRAFT_1008105</name>
</gene>
<feature type="non-terminal residue" evidence="1">
    <location>
        <position position="1"/>
    </location>
</feature>
<protein>
    <submittedName>
        <fullName evidence="1">Uncharacterized protein</fullName>
    </submittedName>
</protein>
<comment type="caution">
    <text evidence="1">The sequence shown here is derived from an EMBL/GenBank/DDBJ whole genome shotgun (WGS) entry which is preliminary data.</text>
</comment>
<keyword evidence="2" id="KW-1185">Reference proteome</keyword>
<accession>A0ACB8BPZ2</accession>
<evidence type="ECO:0000313" key="1">
    <source>
        <dbReference type="EMBL" id="KAH7926912.1"/>
    </source>
</evidence>
<evidence type="ECO:0000313" key="2">
    <source>
        <dbReference type="Proteomes" id="UP000790709"/>
    </source>
</evidence>
<organism evidence="1 2">
    <name type="scientific">Leucogyrophana mollusca</name>
    <dbReference type="NCBI Taxonomy" id="85980"/>
    <lineage>
        <taxon>Eukaryota</taxon>
        <taxon>Fungi</taxon>
        <taxon>Dikarya</taxon>
        <taxon>Basidiomycota</taxon>
        <taxon>Agaricomycotina</taxon>
        <taxon>Agaricomycetes</taxon>
        <taxon>Agaricomycetidae</taxon>
        <taxon>Boletales</taxon>
        <taxon>Boletales incertae sedis</taxon>
        <taxon>Leucogyrophana</taxon>
    </lineage>
</organism>
<sequence length="76" mass="8783">RTAAAKQDKRDTYKLAWSVSEQHLLEGLLEEIPDGERNRWTRVSRTMNGRRTARQVASRVQEYIKKLRRVGVGAGM</sequence>
<name>A0ACB8BPZ2_9AGAM</name>
<proteinExistence type="predicted"/>
<dbReference type="EMBL" id="MU266375">
    <property type="protein sequence ID" value="KAH7926912.1"/>
    <property type="molecule type" value="Genomic_DNA"/>
</dbReference>
<reference evidence="1" key="1">
    <citation type="journal article" date="2021" name="New Phytol.">
        <title>Evolutionary innovations through gain and loss of genes in the ectomycorrhizal Boletales.</title>
        <authorList>
            <person name="Wu G."/>
            <person name="Miyauchi S."/>
            <person name="Morin E."/>
            <person name="Kuo A."/>
            <person name="Drula E."/>
            <person name="Varga T."/>
            <person name="Kohler A."/>
            <person name="Feng B."/>
            <person name="Cao Y."/>
            <person name="Lipzen A."/>
            <person name="Daum C."/>
            <person name="Hundley H."/>
            <person name="Pangilinan J."/>
            <person name="Johnson J."/>
            <person name="Barry K."/>
            <person name="LaButti K."/>
            <person name="Ng V."/>
            <person name="Ahrendt S."/>
            <person name="Min B."/>
            <person name="Choi I.G."/>
            <person name="Park H."/>
            <person name="Plett J.M."/>
            <person name="Magnuson J."/>
            <person name="Spatafora J.W."/>
            <person name="Nagy L.G."/>
            <person name="Henrissat B."/>
            <person name="Grigoriev I.V."/>
            <person name="Yang Z.L."/>
            <person name="Xu J."/>
            <person name="Martin F.M."/>
        </authorList>
    </citation>
    <scope>NUCLEOTIDE SEQUENCE</scope>
    <source>
        <strain evidence="1">KUC20120723A-06</strain>
    </source>
</reference>